<dbReference type="SMART" id="SM00297">
    <property type="entry name" value="BROMO"/>
    <property type="match status" value="1"/>
</dbReference>
<feature type="coiled-coil region" evidence="3">
    <location>
        <begin position="244"/>
        <end position="286"/>
    </location>
</feature>
<name>A0A9R0IA10_SPIOL</name>
<dbReference type="KEGG" id="soe:110785301"/>
<dbReference type="Proteomes" id="UP000813463">
    <property type="component" value="Chromosome 6"/>
</dbReference>
<dbReference type="GeneID" id="110785301"/>
<dbReference type="PANTHER" id="PTHR46136:SF19">
    <property type="entry name" value="TRANSCRIPTION FACTOR GTE12"/>
    <property type="match status" value="1"/>
</dbReference>
<keyword evidence="1 2" id="KW-0103">Bromodomain</keyword>
<evidence type="ECO:0000256" key="2">
    <source>
        <dbReference type="PROSITE-ProRule" id="PRU00035"/>
    </source>
</evidence>
<reference evidence="5" key="1">
    <citation type="journal article" date="2021" name="Nat. Commun.">
        <title>Genomic analyses provide insights into spinach domestication and the genetic basis of agronomic traits.</title>
        <authorList>
            <person name="Cai X."/>
            <person name="Sun X."/>
            <person name="Xu C."/>
            <person name="Sun H."/>
            <person name="Wang X."/>
            <person name="Ge C."/>
            <person name="Zhang Z."/>
            <person name="Wang Q."/>
            <person name="Fei Z."/>
            <person name="Jiao C."/>
            <person name="Wang Q."/>
        </authorList>
    </citation>
    <scope>NUCLEOTIDE SEQUENCE [LARGE SCALE GENOMIC DNA]</scope>
    <source>
        <strain evidence="5">cv. Varoflay</strain>
    </source>
</reference>
<dbReference type="PRINTS" id="PR00503">
    <property type="entry name" value="BROMODOMAIN"/>
</dbReference>
<dbReference type="Gene3D" id="1.20.920.10">
    <property type="entry name" value="Bromodomain-like"/>
    <property type="match status" value="1"/>
</dbReference>
<sequence>MAEVATSFAESDVTRQKLRLLKLAARKPGIKSSQIPQVKNPSAVDAYNKRICQFSKQVPKLNCNSITGLKRRAEEVLEEEEGGPKPKRSKMDSAAIPYCQTILGKLMNHKLGNAFFAPVNPGVYYYDIIKRPMDLRTIKQKLQQLKYICVEEFEADVRLTFSNAMLFNPPFHWVHKCAKALVEVFDNHWKPVEMNLEKEHHKDIQLSPSKALRVAQLKTRFAETILNAQRYTLLQQGDKTIGQVEKESAARLNEESEMKRKRQEAREEARMAIRKMERSVINVEDNYKVMKDLEGLMGTSNLVVKCDDRRSLATIWSHVDRRIIRTPLERLGLFIKDDYN</sequence>
<dbReference type="InterPro" id="IPR052442">
    <property type="entry name" value="Env_Response_Regulator"/>
</dbReference>
<feature type="domain" description="Bromo" evidence="4">
    <location>
        <begin position="125"/>
        <end position="175"/>
    </location>
</feature>
<dbReference type="InterPro" id="IPR001487">
    <property type="entry name" value="Bromodomain"/>
</dbReference>
<dbReference type="SUPFAM" id="SSF47370">
    <property type="entry name" value="Bromodomain"/>
    <property type="match status" value="1"/>
</dbReference>
<evidence type="ECO:0000259" key="4">
    <source>
        <dbReference type="PROSITE" id="PS50014"/>
    </source>
</evidence>
<evidence type="ECO:0000313" key="6">
    <source>
        <dbReference type="RefSeq" id="XP_021845429.2"/>
    </source>
</evidence>
<keyword evidence="3" id="KW-0175">Coiled coil</keyword>
<dbReference type="RefSeq" id="XP_021845429.2">
    <property type="nucleotide sequence ID" value="XM_021989737.2"/>
</dbReference>
<organism evidence="5 6">
    <name type="scientific">Spinacia oleracea</name>
    <name type="common">Spinach</name>
    <dbReference type="NCBI Taxonomy" id="3562"/>
    <lineage>
        <taxon>Eukaryota</taxon>
        <taxon>Viridiplantae</taxon>
        <taxon>Streptophyta</taxon>
        <taxon>Embryophyta</taxon>
        <taxon>Tracheophyta</taxon>
        <taxon>Spermatophyta</taxon>
        <taxon>Magnoliopsida</taxon>
        <taxon>eudicotyledons</taxon>
        <taxon>Gunneridae</taxon>
        <taxon>Pentapetalae</taxon>
        <taxon>Caryophyllales</taxon>
        <taxon>Chenopodiaceae</taxon>
        <taxon>Chenopodioideae</taxon>
        <taxon>Anserineae</taxon>
        <taxon>Spinacia</taxon>
    </lineage>
</organism>
<protein>
    <submittedName>
        <fullName evidence="6">Transcription factor GTE9-like</fullName>
    </submittedName>
</protein>
<dbReference type="PROSITE" id="PS50014">
    <property type="entry name" value="BROMODOMAIN_2"/>
    <property type="match status" value="1"/>
</dbReference>
<dbReference type="AlphaFoldDB" id="A0A9R0IA10"/>
<evidence type="ECO:0000256" key="3">
    <source>
        <dbReference type="SAM" id="Coils"/>
    </source>
</evidence>
<proteinExistence type="predicted"/>
<dbReference type="InterPro" id="IPR036427">
    <property type="entry name" value="Bromodomain-like_sf"/>
</dbReference>
<gene>
    <name evidence="6" type="primary">LOC110785301</name>
</gene>
<keyword evidence="5" id="KW-1185">Reference proteome</keyword>
<accession>A0A9R0IA10</accession>
<reference evidence="6" key="2">
    <citation type="submission" date="2025-08" db="UniProtKB">
        <authorList>
            <consortium name="RefSeq"/>
        </authorList>
    </citation>
    <scope>IDENTIFICATION</scope>
    <source>
        <tissue evidence="6">Leaf</tissue>
    </source>
</reference>
<evidence type="ECO:0000256" key="1">
    <source>
        <dbReference type="ARBA" id="ARBA00023117"/>
    </source>
</evidence>
<dbReference type="PANTHER" id="PTHR46136">
    <property type="entry name" value="TRANSCRIPTION FACTOR GTE8"/>
    <property type="match status" value="1"/>
</dbReference>
<dbReference type="Pfam" id="PF00439">
    <property type="entry name" value="Bromodomain"/>
    <property type="match status" value="1"/>
</dbReference>
<evidence type="ECO:0000313" key="5">
    <source>
        <dbReference type="Proteomes" id="UP000813463"/>
    </source>
</evidence>